<feature type="compositionally biased region" description="Low complexity" evidence="2">
    <location>
        <begin position="152"/>
        <end position="167"/>
    </location>
</feature>
<dbReference type="RefSeq" id="XP_023555195.1">
    <property type="nucleotide sequence ID" value="XM_023699427.1"/>
</dbReference>
<name>A0A6P6D5J2_OCTDE</name>
<dbReference type="InterPro" id="IPR052642">
    <property type="entry name" value="CC-FHA_domain"/>
</dbReference>
<dbReference type="AlphaFoldDB" id="A0A6P6D5J2"/>
<protein>
    <submittedName>
        <fullName evidence="4">Coiled-coil domain-containing protein 27</fullName>
    </submittedName>
</protein>
<dbReference type="PANTHER" id="PTHR18853:SF9">
    <property type="entry name" value="COILED-COIL DOMAIN-CONTAINING PROTEIN 27"/>
    <property type="match status" value="1"/>
</dbReference>
<dbReference type="Proteomes" id="UP000515203">
    <property type="component" value="Unplaced"/>
</dbReference>
<dbReference type="GeneID" id="101561964"/>
<evidence type="ECO:0000313" key="3">
    <source>
        <dbReference type="Proteomes" id="UP000515203"/>
    </source>
</evidence>
<feature type="coiled-coil region" evidence="1">
    <location>
        <begin position="475"/>
        <end position="544"/>
    </location>
</feature>
<feature type="coiled-coil region" evidence="1">
    <location>
        <begin position="186"/>
        <end position="227"/>
    </location>
</feature>
<sequence length="603" mass="67989">MFLKRNSGSERHSVSLYPLTQGLRTLHSVAGRDMWSSEQRLRQATHGLGRSALAMCRYYSKMNVPQAVPSLQGFVLEMEKMKRAFLARPGCPQFSTKATSVSQLGSGSSIELPRLGGEDWLLDRRDSDPSMDVRTLPGSKSACELSSRRRSSAQTPSPTSSSAVSSHRPPWYISVIHEKERSLLVLGEEMRRFSELEAKLQRKDEEILALQREMEALRKQLKCVLRSKALETPPFPSRRESPLEDGLAPGRLTVLRTHTDQEDLQLPEQKEVEYTLPKLSRELSLELGGGEEDQVAGAEPKAAGDASARDSAGSTGAMQEEAQEEEKEELEEEGEEDLTQEGDSSWGRGFSMTESFEDELLAQLEEYERTLLEFHSELDATRTGYCLAVGTIGSLQRQVAFLESQLGKVNVQNEALHKELGERKQQLQAMSDKFSRLREDKKHLEMMGLIEKDNLDLRQHVWDLESELSKRDVSIAELITKVSELQAQVSLEQERARRWKQLQEDVRGRTESIQQAEQQARVALESAQARLERLRSRIMQAAFSVTGVKALATEISDNDILEALQRVISERNDYYNQLKQTGVKVPPPQVEILPSKSKKILSK</sequence>
<evidence type="ECO:0000313" key="4">
    <source>
        <dbReference type="RefSeq" id="XP_023555195.1"/>
    </source>
</evidence>
<accession>A0A6P6D5J2</accession>
<keyword evidence="1" id="KW-0175">Coiled coil</keyword>
<keyword evidence="3" id="KW-1185">Reference proteome</keyword>
<dbReference type="FunCoup" id="A0A6P6D5J2">
    <property type="interactions" value="11"/>
</dbReference>
<feature type="region of interest" description="Disordered" evidence="2">
    <location>
        <begin position="124"/>
        <end position="167"/>
    </location>
</feature>
<dbReference type="InParanoid" id="A0A6P6D5J2"/>
<evidence type="ECO:0000256" key="1">
    <source>
        <dbReference type="SAM" id="Coils"/>
    </source>
</evidence>
<dbReference type="CTD" id="148870"/>
<dbReference type="OrthoDB" id="9949340at2759"/>
<dbReference type="Gene3D" id="1.10.287.1490">
    <property type="match status" value="1"/>
</dbReference>
<dbReference type="PANTHER" id="PTHR18853">
    <property type="entry name" value="FORKHEAD-ASSOCIATED DOMAIN-CONTAINING PROTEIN 1-RELATED"/>
    <property type="match status" value="1"/>
</dbReference>
<feature type="compositionally biased region" description="Acidic residues" evidence="2">
    <location>
        <begin position="321"/>
        <end position="340"/>
    </location>
</feature>
<evidence type="ECO:0000256" key="2">
    <source>
        <dbReference type="SAM" id="MobiDB-lite"/>
    </source>
</evidence>
<reference evidence="4" key="1">
    <citation type="submission" date="2025-08" db="UniProtKB">
        <authorList>
            <consortium name="RefSeq"/>
        </authorList>
    </citation>
    <scope>IDENTIFICATION</scope>
</reference>
<feature type="compositionally biased region" description="Low complexity" evidence="2">
    <location>
        <begin position="303"/>
        <end position="317"/>
    </location>
</feature>
<organism evidence="3 4">
    <name type="scientific">Octodon degus</name>
    <name type="common">Degu</name>
    <name type="synonym">Sciurus degus</name>
    <dbReference type="NCBI Taxonomy" id="10160"/>
    <lineage>
        <taxon>Eukaryota</taxon>
        <taxon>Metazoa</taxon>
        <taxon>Chordata</taxon>
        <taxon>Craniata</taxon>
        <taxon>Vertebrata</taxon>
        <taxon>Euteleostomi</taxon>
        <taxon>Mammalia</taxon>
        <taxon>Eutheria</taxon>
        <taxon>Euarchontoglires</taxon>
        <taxon>Glires</taxon>
        <taxon>Rodentia</taxon>
        <taxon>Hystricomorpha</taxon>
        <taxon>Octodontidae</taxon>
        <taxon>Octodon</taxon>
    </lineage>
</organism>
<gene>
    <name evidence="4" type="primary">Ccdc27</name>
</gene>
<feature type="region of interest" description="Disordered" evidence="2">
    <location>
        <begin position="287"/>
        <end position="350"/>
    </location>
</feature>
<proteinExistence type="predicted"/>